<dbReference type="InterPro" id="IPR029044">
    <property type="entry name" value="Nucleotide-diphossugar_trans"/>
</dbReference>
<comment type="pathway">
    <text evidence="1">Cell wall biogenesis; cell wall polysaccharide biosynthesis.</text>
</comment>
<evidence type="ECO:0000256" key="2">
    <source>
        <dbReference type="ARBA" id="ARBA00006739"/>
    </source>
</evidence>
<dbReference type="Proteomes" id="UP000198752">
    <property type="component" value="Unassembled WGS sequence"/>
</dbReference>
<accession>A0A1I2W6S0</accession>
<evidence type="ECO:0000256" key="1">
    <source>
        <dbReference type="ARBA" id="ARBA00004776"/>
    </source>
</evidence>
<dbReference type="PANTHER" id="PTHR43179">
    <property type="entry name" value="RHAMNOSYLTRANSFERASE WBBL"/>
    <property type="match status" value="1"/>
</dbReference>
<evidence type="ECO:0000313" key="7">
    <source>
        <dbReference type="Proteomes" id="UP000198752"/>
    </source>
</evidence>
<organism evidence="6 7">
    <name type="scientific">Sporolactobacillus nakayamae</name>
    <dbReference type="NCBI Taxonomy" id="269670"/>
    <lineage>
        <taxon>Bacteria</taxon>
        <taxon>Bacillati</taxon>
        <taxon>Bacillota</taxon>
        <taxon>Bacilli</taxon>
        <taxon>Bacillales</taxon>
        <taxon>Sporolactobacillaceae</taxon>
        <taxon>Sporolactobacillus</taxon>
    </lineage>
</organism>
<proteinExistence type="inferred from homology"/>
<evidence type="ECO:0000259" key="5">
    <source>
        <dbReference type="Pfam" id="PF00535"/>
    </source>
</evidence>
<gene>
    <name evidence="6" type="ORF">SAMN02982927_03399</name>
</gene>
<keyword evidence="7" id="KW-1185">Reference proteome</keyword>
<dbReference type="Gene3D" id="3.90.550.10">
    <property type="entry name" value="Spore Coat Polysaccharide Biosynthesis Protein SpsA, Chain A"/>
    <property type="match status" value="1"/>
</dbReference>
<dbReference type="STRING" id="269670.SAMN02982927_03399"/>
<evidence type="ECO:0000256" key="3">
    <source>
        <dbReference type="ARBA" id="ARBA00022676"/>
    </source>
</evidence>
<dbReference type="InterPro" id="IPR001173">
    <property type="entry name" value="Glyco_trans_2-like"/>
</dbReference>
<name>A0A1I2W6S0_9BACL</name>
<dbReference type="CDD" id="cd04186">
    <property type="entry name" value="GT_2_like_c"/>
    <property type="match status" value="1"/>
</dbReference>
<feature type="domain" description="Glycosyltransferase 2-like" evidence="5">
    <location>
        <begin position="4"/>
        <end position="112"/>
    </location>
</feature>
<dbReference type="AlphaFoldDB" id="A0A1I2W6S0"/>
<evidence type="ECO:0000313" key="6">
    <source>
        <dbReference type="EMBL" id="SFG96327.1"/>
    </source>
</evidence>
<protein>
    <submittedName>
        <fullName evidence="6">Glycosyltransferase, GT2 family</fullName>
    </submittedName>
</protein>
<dbReference type="OrthoDB" id="9771846at2"/>
<dbReference type="EMBL" id="FOOY01000035">
    <property type="protein sequence ID" value="SFG96327.1"/>
    <property type="molecule type" value="Genomic_DNA"/>
</dbReference>
<dbReference type="SUPFAM" id="SSF53448">
    <property type="entry name" value="Nucleotide-diphospho-sugar transferases"/>
    <property type="match status" value="1"/>
</dbReference>
<comment type="similarity">
    <text evidence="2">Belongs to the glycosyltransferase 2 family.</text>
</comment>
<dbReference type="PANTHER" id="PTHR43179:SF12">
    <property type="entry name" value="GALACTOFURANOSYLTRANSFERASE GLFT2"/>
    <property type="match status" value="1"/>
</dbReference>
<dbReference type="RefSeq" id="WP_093674725.1">
    <property type="nucleotide sequence ID" value="NZ_FOOY01000035.1"/>
</dbReference>
<reference evidence="7" key="1">
    <citation type="submission" date="2016-10" db="EMBL/GenBank/DDBJ databases">
        <authorList>
            <person name="Varghese N."/>
            <person name="Submissions S."/>
        </authorList>
    </citation>
    <scope>NUCLEOTIDE SEQUENCE [LARGE SCALE GENOMIC DNA]</scope>
    <source>
        <strain evidence="7">ATCC 700379</strain>
    </source>
</reference>
<keyword evidence="3" id="KW-0328">Glycosyltransferase</keyword>
<dbReference type="Pfam" id="PF00535">
    <property type="entry name" value="Glycos_transf_2"/>
    <property type="match status" value="1"/>
</dbReference>
<evidence type="ECO:0000256" key="4">
    <source>
        <dbReference type="ARBA" id="ARBA00022679"/>
    </source>
</evidence>
<sequence length="329" mass="38905">MNLTVCIVTWNSQKYMRRCLRCLREQTMKDFELLIIDNASFDKTLDIIQQEYPTANIVKNDKNLGFCGGHNLGINLSKGDFYMPLNPDVFIEKNFLENMLLAIKSEKRIGMISGKLLRFNPVKNEKTDIVDSTGIYFMKNRRSLDRGAEEKDIGQYNNKEYVFGASGAAPLYNKQMLNDIKINNEYFLEYFFAYREDVDLAWRAQHRNWKCIYCPSAVAFHVRHNTPLKRSEMSVAVNMHSVKNRLLLELQNETWYALLRDGIFIVPYDLMIFIAVLFKERTSLPAFKFIVKNFRKIMWIRRQIMNRNLIDNRKMIQWFGRKKSIPIQQ</sequence>
<dbReference type="GO" id="GO:0016757">
    <property type="term" value="F:glycosyltransferase activity"/>
    <property type="evidence" value="ECO:0007669"/>
    <property type="project" value="UniProtKB-KW"/>
</dbReference>
<keyword evidence="4 6" id="KW-0808">Transferase</keyword>